<evidence type="ECO:0000256" key="1">
    <source>
        <dbReference type="ARBA" id="ARBA00005006"/>
    </source>
</evidence>
<dbReference type="EMBL" id="WNVC01001631">
    <property type="protein sequence ID" value="MDZ5001633.1"/>
    <property type="molecule type" value="Genomic_DNA"/>
</dbReference>
<comment type="catalytic activity">
    <reaction evidence="7 9">
        <text>L-cysteine + L-glutamate + ATP = gamma-L-glutamyl-L-cysteine + ADP + phosphate + H(+)</text>
        <dbReference type="Rhea" id="RHEA:13285"/>
        <dbReference type="ChEBI" id="CHEBI:15378"/>
        <dbReference type="ChEBI" id="CHEBI:29985"/>
        <dbReference type="ChEBI" id="CHEBI:30616"/>
        <dbReference type="ChEBI" id="CHEBI:35235"/>
        <dbReference type="ChEBI" id="CHEBI:43474"/>
        <dbReference type="ChEBI" id="CHEBI:58173"/>
        <dbReference type="ChEBI" id="CHEBI:456216"/>
        <dbReference type="EC" id="6.3.2.2"/>
    </reaction>
</comment>
<dbReference type="GO" id="GO:0005829">
    <property type="term" value="C:cytosol"/>
    <property type="evidence" value="ECO:0007669"/>
    <property type="project" value="TreeGrafter"/>
</dbReference>
<reference evidence="11" key="1">
    <citation type="submission" date="2019-11" db="EMBL/GenBank/DDBJ databases">
        <title>Characterization of Clostridium perfringens isolates from swine manure treated agricultural soils.</title>
        <authorList>
            <person name="Wushke S.T."/>
        </authorList>
    </citation>
    <scope>NUCLEOTIDE SEQUENCE</scope>
    <source>
        <strain evidence="11">X26</strain>
    </source>
</reference>
<evidence type="ECO:0000256" key="2">
    <source>
        <dbReference type="ARBA" id="ARBA00012220"/>
    </source>
</evidence>
<dbReference type="InterPro" id="IPR007370">
    <property type="entry name" value="Glu_cys_ligase"/>
</dbReference>
<dbReference type="GO" id="GO:0006750">
    <property type="term" value="P:glutathione biosynthetic process"/>
    <property type="evidence" value="ECO:0007669"/>
    <property type="project" value="UniProtKB-KW"/>
</dbReference>
<evidence type="ECO:0000313" key="12">
    <source>
        <dbReference type="Proteomes" id="UP001291306"/>
    </source>
</evidence>
<name>A0AAW9IMK4_CLOPF</name>
<proteinExistence type="inferred from homology"/>
<dbReference type="AlphaFoldDB" id="A0AAW9IMK4"/>
<keyword evidence="3 8" id="KW-0436">Ligase</keyword>
<comment type="pathway">
    <text evidence="1 9">Sulfur metabolism; glutathione biosynthesis; glutathione from L-cysteine and L-glutamate: step 1/2.</text>
</comment>
<dbReference type="Pfam" id="PF04262">
    <property type="entry name" value="Glu_cys_ligase"/>
    <property type="match status" value="1"/>
</dbReference>
<evidence type="ECO:0000256" key="4">
    <source>
        <dbReference type="ARBA" id="ARBA00022684"/>
    </source>
</evidence>
<keyword evidence="5" id="KW-0547">Nucleotide-binding</keyword>
<comment type="similarity">
    <text evidence="8">Belongs to the glutamate--cysteine ligase type 1 family.</text>
</comment>
<dbReference type="InterPro" id="IPR014746">
    <property type="entry name" value="Gln_synth/guanido_kin_cat_dom"/>
</dbReference>
<dbReference type="Gene3D" id="3.30.590.20">
    <property type="match status" value="1"/>
</dbReference>
<dbReference type="GO" id="GO:0004357">
    <property type="term" value="F:glutamate-cysteine ligase activity"/>
    <property type="evidence" value="ECO:0007669"/>
    <property type="project" value="UniProtKB-EC"/>
</dbReference>
<evidence type="ECO:0000256" key="3">
    <source>
        <dbReference type="ARBA" id="ARBA00022598"/>
    </source>
</evidence>
<protein>
    <recommendedName>
        <fullName evidence="2 9">Glutamate--cysteine ligase</fullName>
        <ecNumber evidence="2 9">6.3.2.2</ecNumber>
    </recommendedName>
</protein>
<feature type="non-terminal residue" evidence="11">
    <location>
        <position position="1"/>
    </location>
</feature>
<dbReference type="SUPFAM" id="SSF55931">
    <property type="entry name" value="Glutamine synthetase/guanido kinase"/>
    <property type="match status" value="1"/>
</dbReference>
<comment type="caution">
    <text evidence="11">The sequence shown here is derived from an EMBL/GenBank/DDBJ whole genome shotgun (WGS) entry which is preliminary data.</text>
</comment>
<feature type="domain" description="Glutamate--cysteine ligase" evidence="10">
    <location>
        <begin position="3"/>
        <end position="82"/>
    </location>
</feature>
<evidence type="ECO:0000313" key="11">
    <source>
        <dbReference type="EMBL" id="MDZ5001633.1"/>
    </source>
</evidence>
<evidence type="ECO:0000256" key="8">
    <source>
        <dbReference type="RuleBase" id="RU003544"/>
    </source>
</evidence>
<dbReference type="EC" id="6.3.2.2" evidence="2 9"/>
<sequence length="124" mass="14474">DSHKELYTQIRLKAIDNNRFLESLLEDGINYLEIRSIDINPFSKAGISLDDLNFINIFTIYLLAKEESDYKNWQEEAQNNQNIISMYGQMDVTLYKDGKTISKNDWAMKILNEIKNMNDDLCLG</sequence>
<dbReference type="Proteomes" id="UP001291306">
    <property type="component" value="Unassembled WGS sequence"/>
</dbReference>
<gene>
    <name evidence="11" type="ORF">GNF79_21785</name>
</gene>
<dbReference type="GO" id="GO:0005524">
    <property type="term" value="F:ATP binding"/>
    <property type="evidence" value="ECO:0007669"/>
    <property type="project" value="UniProtKB-KW"/>
</dbReference>
<organism evidence="11 12">
    <name type="scientific">Clostridium perfringens</name>
    <dbReference type="NCBI Taxonomy" id="1502"/>
    <lineage>
        <taxon>Bacteria</taxon>
        <taxon>Bacillati</taxon>
        <taxon>Bacillota</taxon>
        <taxon>Clostridia</taxon>
        <taxon>Eubacteriales</taxon>
        <taxon>Clostridiaceae</taxon>
        <taxon>Clostridium</taxon>
    </lineage>
</organism>
<evidence type="ECO:0000259" key="10">
    <source>
        <dbReference type="Pfam" id="PF04262"/>
    </source>
</evidence>
<evidence type="ECO:0000256" key="6">
    <source>
        <dbReference type="ARBA" id="ARBA00022840"/>
    </source>
</evidence>
<accession>A0AAW9IMK4</accession>
<dbReference type="PANTHER" id="PTHR38761:SF1">
    <property type="entry name" value="GLUTAMATE--CYSTEINE LIGASE"/>
    <property type="match status" value="1"/>
</dbReference>
<dbReference type="GO" id="GO:0046872">
    <property type="term" value="F:metal ion binding"/>
    <property type="evidence" value="ECO:0007669"/>
    <property type="project" value="TreeGrafter"/>
</dbReference>
<evidence type="ECO:0000256" key="9">
    <source>
        <dbReference type="RuleBase" id="RU004391"/>
    </source>
</evidence>
<keyword evidence="6" id="KW-0067">ATP-binding</keyword>
<evidence type="ECO:0000256" key="7">
    <source>
        <dbReference type="ARBA" id="ARBA00048819"/>
    </source>
</evidence>
<keyword evidence="4 8" id="KW-0317">Glutathione biosynthesis</keyword>
<evidence type="ECO:0000256" key="5">
    <source>
        <dbReference type="ARBA" id="ARBA00022741"/>
    </source>
</evidence>
<dbReference type="InterPro" id="IPR006334">
    <property type="entry name" value="Glut_cys_ligase"/>
</dbReference>
<dbReference type="PANTHER" id="PTHR38761">
    <property type="entry name" value="GLUTAMATE--CYSTEINE LIGASE"/>
    <property type="match status" value="1"/>
</dbReference>
<feature type="non-terminal residue" evidence="11">
    <location>
        <position position="124"/>
    </location>
</feature>